<name>A0A139I558_9PEZI</name>
<dbReference type="PANTHER" id="PTHR10127">
    <property type="entry name" value="DISCOIDIN, CUB, EGF, LAMININ , AND ZINC METALLOPROTEASE DOMAIN CONTAINING"/>
    <property type="match status" value="1"/>
</dbReference>
<evidence type="ECO:0000256" key="2">
    <source>
        <dbReference type="RuleBase" id="RU361183"/>
    </source>
</evidence>
<feature type="active site" evidence="1">
    <location>
        <position position="220"/>
    </location>
</feature>
<dbReference type="Pfam" id="PF01400">
    <property type="entry name" value="Astacin"/>
    <property type="match status" value="1"/>
</dbReference>
<sequence length="400" mass="43976">MKAFLTFLLVFTGALCLPIDNSVPNSNTTLSKRYFSVPPRPANPETAPKIGYPWPPNSDGRQSIRYCFRDQKSFRNLGRLFMGPVIQKWQTALAPHSALAIVPDPRCVTTPGGPPDRFADEVASDGNLFDALVISDITQAGNGQRSEGASVASSIITDSGNSRKVNPDIPVPGSGSVSTVGYDPCRGDEIDEYPNTMKIKNSVWDTEYEKAILMRSMVHELGHVIGLEHEHQRPDRDHYIRVDFKNLEGWREAYEEVKEATAKEEPTFAGKSPEQRMVLLTSDFGLAEEFDFEEAGDFIRAPRFGNEEMASYQASRTYDYDSIMHYGSYASAVAGDTGELKDAVMTRRDQTGARAEIFQGGNEDARLAGPSPMDVARVKQLYPLNQGQASGSGSQSGRSA</sequence>
<dbReference type="SUPFAM" id="SSF55486">
    <property type="entry name" value="Metalloproteases ('zincins'), catalytic domain"/>
    <property type="match status" value="1"/>
</dbReference>
<comment type="caution">
    <text evidence="1">Lacks conserved residue(s) required for the propagation of feature annotation.</text>
</comment>
<feature type="binding site" evidence="1">
    <location>
        <position position="223"/>
    </location>
    <ligand>
        <name>Zn(2+)</name>
        <dbReference type="ChEBI" id="CHEBI:29105"/>
        <note>catalytic</note>
    </ligand>
</feature>
<feature type="chain" id="PRO_5033096794" description="Metalloendopeptidase" evidence="2">
    <location>
        <begin position="17"/>
        <end position="400"/>
    </location>
</feature>
<dbReference type="PANTHER" id="PTHR10127:SF850">
    <property type="entry name" value="METALLOENDOPEPTIDASE"/>
    <property type="match status" value="1"/>
</dbReference>
<protein>
    <recommendedName>
        <fullName evidence="2">Metalloendopeptidase</fullName>
        <ecNumber evidence="2">3.4.24.-</ecNumber>
    </recommendedName>
</protein>
<dbReference type="PRINTS" id="PR00480">
    <property type="entry name" value="ASTACIN"/>
</dbReference>
<keyword evidence="1 2" id="KW-0862">Zinc</keyword>
<evidence type="ECO:0000259" key="4">
    <source>
        <dbReference type="PROSITE" id="PS51864"/>
    </source>
</evidence>
<dbReference type="PROSITE" id="PS51864">
    <property type="entry name" value="ASTACIN"/>
    <property type="match status" value="1"/>
</dbReference>
<accession>A0A139I558</accession>
<keyword evidence="1 2" id="KW-0479">Metal-binding</keyword>
<proteinExistence type="predicted"/>
<dbReference type="InterPro" id="IPR024079">
    <property type="entry name" value="MetalloPept_cat_dom_sf"/>
</dbReference>
<feature type="binding site" evidence="1">
    <location>
        <position position="229"/>
    </location>
    <ligand>
        <name>Zn(2+)</name>
        <dbReference type="ChEBI" id="CHEBI:29105"/>
        <note>catalytic</note>
    </ligand>
</feature>
<dbReference type="GO" id="GO:0006508">
    <property type="term" value="P:proteolysis"/>
    <property type="evidence" value="ECO:0007669"/>
    <property type="project" value="UniProtKB-KW"/>
</dbReference>
<dbReference type="Gene3D" id="3.40.390.10">
    <property type="entry name" value="Collagenase (Catalytic Domain)"/>
    <property type="match status" value="1"/>
</dbReference>
<evidence type="ECO:0000256" key="3">
    <source>
        <dbReference type="SAM" id="MobiDB-lite"/>
    </source>
</evidence>
<keyword evidence="2" id="KW-0732">Signal</keyword>
<evidence type="ECO:0000313" key="5">
    <source>
        <dbReference type="EMBL" id="KXT09867.1"/>
    </source>
</evidence>
<gene>
    <name evidence="5" type="ORF">AC579_6745</name>
</gene>
<dbReference type="GO" id="GO:0004222">
    <property type="term" value="F:metalloendopeptidase activity"/>
    <property type="evidence" value="ECO:0007669"/>
    <property type="project" value="UniProtKB-UniRule"/>
</dbReference>
<comment type="caution">
    <text evidence="5">The sequence shown here is derived from an EMBL/GenBank/DDBJ whole genome shotgun (WGS) entry which is preliminary data.</text>
</comment>
<organism evidence="5 6">
    <name type="scientific">Pseudocercospora musae</name>
    <dbReference type="NCBI Taxonomy" id="113226"/>
    <lineage>
        <taxon>Eukaryota</taxon>
        <taxon>Fungi</taxon>
        <taxon>Dikarya</taxon>
        <taxon>Ascomycota</taxon>
        <taxon>Pezizomycotina</taxon>
        <taxon>Dothideomycetes</taxon>
        <taxon>Dothideomycetidae</taxon>
        <taxon>Mycosphaerellales</taxon>
        <taxon>Mycosphaerellaceae</taxon>
        <taxon>Pseudocercospora</taxon>
    </lineage>
</organism>
<dbReference type="Proteomes" id="UP000073492">
    <property type="component" value="Unassembled WGS sequence"/>
</dbReference>
<dbReference type="EC" id="3.4.24.-" evidence="2"/>
<dbReference type="AlphaFoldDB" id="A0A139I558"/>
<keyword evidence="1 2" id="KW-0645">Protease</keyword>
<keyword evidence="1 2" id="KW-0482">Metalloprotease</keyword>
<feature type="region of interest" description="Disordered" evidence="3">
    <location>
        <begin position="158"/>
        <end position="183"/>
    </location>
</feature>
<feature type="binding site" evidence="1">
    <location>
        <position position="219"/>
    </location>
    <ligand>
        <name>Zn(2+)</name>
        <dbReference type="ChEBI" id="CHEBI:29105"/>
        <note>catalytic</note>
    </ligand>
</feature>
<comment type="cofactor">
    <cofactor evidence="1 2">
        <name>Zn(2+)</name>
        <dbReference type="ChEBI" id="CHEBI:29105"/>
    </cofactor>
    <text evidence="1 2">Binds 1 zinc ion per subunit.</text>
</comment>
<dbReference type="GO" id="GO:0008270">
    <property type="term" value="F:zinc ion binding"/>
    <property type="evidence" value="ECO:0007669"/>
    <property type="project" value="UniProtKB-UniRule"/>
</dbReference>
<feature type="signal peptide" evidence="2">
    <location>
        <begin position="1"/>
        <end position="16"/>
    </location>
</feature>
<feature type="domain" description="Peptidase M12A" evidence="4">
    <location>
        <begin position="218"/>
        <end position="385"/>
    </location>
</feature>
<keyword evidence="6" id="KW-1185">Reference proteome</keyword>
<keyword evidence="1 2" id="KW-0378">Hydrolase</keyword>
<dbReference type="InterPro" id="IPR001506">
    <property type="entry name" value="Peptidase_M12A"/>
</dbReference>
<reference evidence="5 6" key="1">
    <citation type="submission" date="2015-07" db="EMBL/GenBank/DDBJ databases">
        <title>Comparative genomics of the Sigatoka disease complex on banana suggests a link between parallel evolutionary changes in Pseudocercospora fijiensis and Pseudocercospora eumusae and increased virulence on the banana host.</title>
        <authorList>
            <person name="Chang T.-C."/>
            <person name="Salvucci A."/>
            <person name="Crous P.W."/>
            <person name="Stergiopoulos I."/>
        </authorList>
    </citation>
    <scope>NUCLEOTIDE SEQUENCE [LARGE SCALE GENOMIC DNA]</scope>
    <source>
        <strain evidence="5 6">CBS 116634</strain>
    </source>
</reference>
<evidence type="ECO:0000256" key="1">
    <source>
        <dbReference type="PROSITE-ProRule" id="PRU01211"/>
    </source>
</evidence>
<evidence type="ECO:0000313" key="6">
    <source>
        <dbReference type="Proteomes" id="UP000073492"/>
    </source>
</evidence>
<dbReference type="EMBL" id="LFZO01000301">
    <property type="protein sequence ID" value="KXT09867.1"/>
    <property type="molecule type" value="Genomic_DNA"/>
</dbReference>